<keyword evidence="6" id="KW-0963">Cytoplasm</keyword>
<dbReference type="GO" id="GO:0005694">
    <property type="term" value="C:chromosome"/>
    <property type="evidence" value="ECO:0007669"/>
    <property type="project" value="UniProtKB-SubCell"/>
</dbReference>
<keyword evidence="4" id="KW-0158">Chromosome</keyword>
<comment type="subcellular location">
    <subcellularLocation>
        <location evidence="2">Chromosome</location>
    </subcellularLocation>
    <subcellularLocation>
        <location evidence="3">Cytoplasm</location>
    </subcellularLocation>
    <subcellularLocation>
        <location evidence="1">Nucleus</location>
    </subcellularLocation>
</comment>
<keyword evidence="10" id="KW-1133">Transmembrane helix</keyword>
<dbReference type="AlphaFoldDB" id="A0A7N6B9K0"/>
<evidence type="ECO:0000256" key="3">
    <source>
        <dbReference type="ARBA" id="ARBA00004496"/>
    </source>
</evidence>
<dbReference type="Proteomes" id="UP000265040">
    <property type="component" value="Chromosome 11"/>
</dbReference>
<dbReference type="GO" id="GO:0005634">
    <property type="term" value="C:nucleus"/>
    <property type="evidence" value="ECO:0007669"/>
    <property type="project" value="UniProtKB-SubCell"/>
</dbReference>
<dbReference type="Gene3D" id="1.10.8.10">
    <property type="entry name" value="DNA helicase RuvA subunit, C-terminal domain"/>
    <property type="match status" value="1"/>
</dbReference>
<dbReference type="InterPro" id="IPR009060">
    <property type="entry name" value="UBA-like_sf"/>
</dbReference>
<evidence type="ECO:0000259" key="11">
    <source>
        <dbReference type="PROSITE" id="PS50030"/>
    </source>
</evidence>
<dbReference type="PROSITE" id="PS50030">
    <property type="entry name" value="UBA"/>
    <property type="match status" value="1"/>
</dbReference>
<keyword evidence="5" id="KW-0488">Methylation</keyword>
<feature type="compositionally biased region" description="Gly residues" evidence="9">
    <location>
        <begin position="144"/>
        <end position="153"/>
    </location>
</feature>
<dbReference type="InterPro" id="IPR022166">
    <property type="entry name" value="UBAP2/Lig"/>
</dbReference>
<organism evidence="12 13">
    <name type="scientific">Anabas testudineus</name>
    <name type="common">Climbing perch</name>
    <name type="synonym">Anthias testudineus</name>
    <dbReference type="NCBI Taxonomy" id="64144"/>
    <lineage>
        <taxon>Eukaryota</taxon>
        <taxon>Metazoa</taxon>
        <taxon>Chordata</taxon>
        <taxon>Craniata</taxon>
        <taxon>Vertebrata</taxon>
        <taxon>Euteleostomi</taxon>
        <taxon>Actinopterygii</taxon>
        <taxon>Neopterygii</taxon>
        <taxon>Teleostei</taxon>
        <taxon>Neoteleostei</taxon>
        <taxon>Acanthomorphata</taxon>
        <taxon>Anabantaria</taxon>
        <taxon>Anabantiformes</taxon>
        <taxon>Anabantoidei</taxon>
        <taxon>Anabantidae</taxon>
        <taxon>Anabas</taxon>
    </lineage>
</organism>
<dbReference type="PANTHER" id="PTHR16308">
    <property type="entry name" value="UBIQUITIN ASSOCIATED PROTEIN 2-LIKE/LINGERER"/>
    <property type="match status" value="1"/>
</dbReference>
<feature type="region of interest" description="Disordered" evidence="9">
    <location>
        <begin position="433"/>
        <end position="469"/>
    </location>
</feature>
<reference evidence="12" key="3">
    <citation type="submission" date="2025-09" db="UniProtKB">
        <authorList>
            <consortium name="Ensembl"/>
        </authorList>
    </citation>
    <scope>IDENTIFICATION</scope>
</reference>
<evidence type="ECO:0000256" key="6">
    <source>
        <dbReference type="ARBA" id="ARBA00022490"/>
    </source>
</evidence>
<dbReference type="InterPro" id="IPR051833">
    <property type="entry name" value="TC-DDR_regulator"/>
</dbReference>
<feature type="region of interest" description="Disordered" evidence="9">
    <location>
        <begin position="586"/>
        <end position="607"/>
    </location>
</feature>
<evidence type="ECO:0000256" key="10">
    <source>
        <dbReference type="SAM" id="Phobius"/>
    </source>
</evidence>
<feature type="compositionally biased region" description="Low complexity" evidence="9">
    <location>
        <begin position="729"/>
        <end position="748"/>
    </location>
</feature>
<name>A0A7N6B9K0_ANATE</name>
<dbReference type="SMART" id="SM00165">
    <property type="entry name" value="UBA"/>
    <property type="match status" value="1"/>
</dbReference>
<keyword evidence="7" id="KW-0597">Phosphoprotein</keyword>
<dbReference type="GO" id="GO:0005737">
    <property type="term" value="C:cytoplasm"/>
    <property type="evidence" value="ECO:0007669"/>
    <property type="project" value="UniProtKB-SubCell"/>
</dbReference>
<evidence type="ECO:0000256" key="7">
    <source>
        <dbReference type="ARBA" id="ARBA00022553"/>
    </source>
</evidence>
<keyword evidence="10" id="KW-0472">Membrane</keyword>
<evidence type="ECO:0000256" key="4">
    <source>
        <dbReference type="ARBA" id="ARBA00022454"/>
    </source>
</evidence>
<evidence type="ECO:0000313" key="12">
    <source>
        <dbReference type="Ensembl" id="ENSATEP00000059417.1"/>
    </source>
</evidence>
<feature type="compositionally biased region" description="Polar residues" evidence="9">
    <location>
        <begin position="699"/>
        <end position="711"/>
    </location>
</feature>
<feature type="region of interest" description="Disordered" evidence="9">
    <location>
        <begin position="76"/>
        <end position="176"/>
    </location>
</feature>
<dbReference type="GO" id="GO:0061484">
    <property type="term" value="P:hematopoietic stem cell homeostasis"/>
    <property type="evidence" value="ECO:0007669"/>
    <property type="project" value="UniProtKB-ARBA"/>
</dbReference>
<feature type="compositionally biased region" description="Basic and acidic residues" evidence="9">
    <location>
        <begin position="103"/>
        <end position="119"/>
    </location>
</feature>
<feature type="region of interest" description="Disordered" evidence="9">
    <location>
        <begin position="277"/>
        <end position="304"/>
    </location>
</feature>
<feature type="compositionally biased region" description="Low complexity" evidence="9">
    <location>
        <begin position="279"/>
        <end position="295"/>
    </location>
</feature>
<keyword evidence="13" id="KW-1185">Reference proteome</keyword>
<feature type="region of interest" description="Disordered" evidence="9">
    <location>
        <begin position="699"/>
        <end position="752"/>
    </location>
</feature>
<feature type="domain" description="UBA" evidence="11">
    <location>
        <begin position="34"/>
        <end position="74"/>
    </location>
</feature>
<evidence type="ECO:0000256" key="9">
    <source>
        <dbReference type="SAM" id="MobiDB-lite"/>
    </source>
</evidence>
<evidence type="ECO:0000256" key="8">
    <source>
        <dbReference type="ARBA" id="ARBA00023242"/>
    </source>
</evidence>
<sequence length="843" mass="89887">METLWDCGYSTKKWAATAEQIRLAQMISDHNDADFEEKVKQLIDITGKDQDESMIALHDCNGDVNRAINVLLEGSPDTDSWEMVGKKKGVSGQKDASQTETAEEGKENREKGGEKEAARRRGGAPRKGRGASRGREFRGQENGLDGGKAGIAGRGAERGRRGRGRGRGLEYSAGEGTNYPPKFDSAPGKPVFTSFSLVFFFSLELSLLIVIVFNCFSLTLGAWRTPTEEWGTEDWNEDVSLSETKIFTASSVASMPLPQENVTITKGQRIDLAVLLGKTPPSSSSETENPPMETTQPPSLSQSLVFNNSKQGVPLSQTSSSTPYTQHSMVSMLSKGFGDVGDPKGGSTGTTGSQFLEQYKTAQALAQLAAQHSQTGPPNTAPSSWDTSATSLGQYDMKTQPESGVHTPFTKRQPYQTASSTSSMLDVFLQEKGLPPSSSQVSPSSSDAQGSSPLPLQQHKLKQQKKRTSITTKIPAMAVEMPGSSDITGLNLQFGALQFGSEPVLPEYESTPSTTTPANQVQNSLYTNPNRLVHLEIQFYKAVSKPMSLSSLFLQNGFSSIQATQSVEAAAGSAVSVKPAPDSVAPASVSSMGTLTDSGSGPASLLTTSNQTSLSALGHGEDLPPNFVVLAHSCFTTGKAPPNLPPGVPPLLPNPYIMAPSLLHAYPPQVYGYDDLQMLQTRIPLDYYSFPFATPTTALTGREGSLTSNPYSGDLSKFGRGDASSPAPATTLAQTQQNQTQTHHTTQQPFLNTALPPGYSYTSLPYYTGMPGLPNTFQYGPAVFPVAPTSSKQHGVNVGVNASATPFQQASGYGSHGYSTGEAIHHIEMACSEGSCRSCSIYQ</sequence>
<feature type="region of interest" description="Disordered" evidence="9">
    <location>
        <begin position="367"/>
        <end position="421"/>
    </location>
</feature>
<keyword evidence="10" id="KW-0812">Transmembrane</keyword>
<dbReference type="Ensembl" id="ENSATET00000041910.1">
    <property type="protein sequence ID" value="ENSATEP00000059417.1"/>
    <property type="gene ID" value="ENSATEG00000009768.3"/>
</dbReference>
<feature type="compositionally biased region" description="Basic residues" evidence="9">
    <location>
        <begin position="120"/>
        <end position="132"/>
    </location>
</feature>
<feature type="transmembrane region" description="Helical" evidence="10">
    <location>
        <begin position="191"/>
        <end position="213"/>
    </location>
</feature>
<dbReference type="Pfam" id="PF12478">
    <property type="entry name" value="UBAP2-Lig"/>
    <property type="match status" value="1"/>
</dbReference>
<evidence type="ECO:0000256" key="1">
    <source>
        <dbReference type="ARBA" id="ARBA00004123"/>
    </source>
</evidence>
<reference evidence="12" key="1">
    <citation type="submission" date="2021-04" db="EMBL/GenBank/DDBJ databases">
        <authorList>
            <consortium name="Wellcome Sanger Institute Data Sharing"/>
        </authorList>
    </citation>
    <scope>NUCLEOTIDE SEQUENCE [LARGE SCALE GENOMIC DNA]</scope>
</reference>
<dbReference type="SUPFAM" id="SSF46934">
    <property type="entry name" value="UBA-like"/>
    <property type="match status" value="1"/>
</dbReference>
<reference evidence="12" key="2">
    <citation type="submission" date="2025-08" db="UniProtKB">
        <authorList>
            <consortium name="Ensembl"/>
        </authorList>
    </citation>
    <scope>IDENTIFICATION</scope>
</reference>
<evidence type="ECO:0000256" key="2">
    <source>
        <dbReference type="ARBA" id="ARBA00004286"/>
    </source>
</evidence>
<accession>A0A7N6B9K0</accession>
<dbReference type="FunFam" id="1.10.8.10:FF:000004">
    <property type="entry name" value="ubiquitin-associated protein 2-like isoform X1"/>
    <property type="match status" value="1"/>
</dbReference>
<feature type="compositionally biased region" description="Low complexity" evidence="9">
    <location>
        <begin position="435"/>
        <end position="458"/>
    </location>
</feature>
<dbReference type="GeneTree" id="ENSGT00390000003453"/>
<proteinExistence type="predicted"/>
<feature type="compositionally biased region" description="Polar residues" evidence="9">
    <location>
        <begin position="372"/>
        <end position="393"/>
    </location>
</feature>
<gene>
    <name evidence="12" type="primary">UBAP2L</name>
</gene>
<dbReference type="InterPro" id="IPR015940">
    <property type="entry name" value="UBA"/>
</dbReference>
<feature type="compositionally biased region" description="Polar residues" evidence="9">
    <location>
        <begin position="592"/>
        <end position="601"/>
    </location>
</feature>
<evidence type="ECO:0000313" key="13">
    <source>
        <dbReference type="Proteomes" id="UP000265040"/>
    </source>
</evidence>
<dbReference type="CDD" id="cd14277">
    <property type="entry name" value="UBA_UBP2_like"/>
    <property type="match status" value="1"/>
</dbReference>
<protein>
    <recommendedName>
        <fullName evidence="11">UBA domain-containing protein</fullName>
    </recommendedName>
</protein>
<keyword evidence="8" id="KW-0539">Nucleus</keyword>
<feature type="compositionally biased region" description="Basic residues" evidence="9">
    <location>
        <begin position="459"/>
        <end position="468"/>
    </location>
</feature>
<dbReference type="PANTHER" id="PTHR16308:SF18">
    <property type="entry name" value="UBIQUITIN-ASSOCIATED PROTEIN 2-LIKE"/>
    <property type="match status" value="1"/>
</dbReference>
<evidence type="ECO:0000256" key="5">
    <source>
        <dbReference type="ARBA" id="ARBA00022481"/>
    </source>
</evidence>